<keyword evidence="5" id="KW-0812">Transmembrane</keyword>
<evidence type="ECO:0000256" key="3">
    <source>
        <dbReference type="ARBA" id="ARBA00022448"/>
    </source>
</evidence>
<dbReference type="PRINTS" id="PR00182">
    <property type="entry name" value="ECOLNEIPORIN"/>
</dbReference>
<evidence type="ECO:0000256" key="10">
    <source>
        <dbReference type="ARBA" id="ARBA00023237"/>
    </source>
</evidence>
<dbReference type="eggNOG" id="COG3203">
    <property type="taxonomic scope" value="Bacteria"/>
</dbReference>
<keyword evidence="8" id="KW-0626">Porin</keyword>
<dbReference type="Gene3D" id="2.40.160.10">
    <property type="entry name" value="Porin"/>
    <property type="match status" value="1"/>
</dbReference>
<dbReference type="GO" id="GO:0015288">
    <property type="term" value="F:porin activity"/>
    <property type="evidence" value="ECO:0007669"/>
    <property type="project" value="UniProtKB-KW"/>
</dbReference>
<dbReference type="PANTHER" id="PTHR34501:SF9">
    <property type="entry name" value="MAJOR OUTER MEMBRANE PROTEIN P.IA"/>
    <property type="match status" value="1"/>
</dbReference>
<evidence type="ECO:0000256" key="4">
    <source>
        <dbReference type="ARBA" id="ARBA00022452"/>
    </source>
</evidence>
<keyword evidence="4" id="KW-1134">Transmembrane beta strand</keyword>
<proteinExistence type="predicted"/>
<keyword evidence="9" id="KW-0472">Membrane</keyword>
<accession>E1SS53</accession>
<dbReference type="InterPro" id="IPR001702">
    <property type="entry name" value="Porin_Gram-ve"/>
</dbReference>
<reference evidence="13 14" key="1">
    <citation type="journal article" date="2010" name="Stand. Genomic Sci.">
        <title>Complete genome sequence of Ferrimonas balearica type strain (PAT).</title>
        <authorList>
            <person name="Nolan M."/>
            <person name="Sikorski J."/>
            <person name="Davenport K."/>
            <person name="Lucas S."/>
            <person name="Glavina Del Rio T."/>
            <person name="Tice H."/>
            <person name="Cheng J."/>
            <person name="Goodwin L."/>
            <person name="Pitluck S."/>
            <person name="Liolios K."/>
            <person name="Ivanova N."/>
            <person name="Mavromatis K."/>
            <person name="Ovchinnikova G."/>
            <person name="Pati A."/>
            <person name="Chen A."/>
            <person name="Palaniappan K."/>
            <person name="Land M."/>
            <person name="Hauser L."/>
            <person name="Chang Y."/>
            <person name="Jeffries C."/>
            <person name="Tapia R."/>
            <person name="Brettin T."/>
            <person name="Detter J."/>
            <person name="Han C."/>
            <person name="Yasawong M."/>
            <person name="Rohde M."/>
            <person name="Tindall B."/>
            <person name="Goker M."/>
            <person name="Woyke T."/>
            <person name="Bristow J."/>
            <person name="Eisen J."/>
            <person name="Markowitz V."/>
            <person name="Hugenholtz P."/>
            <person name="Kyrpides N."/>
            <person name="Klenk H."/>
            <person name="Lapidus A."/>
        </authorList>
    </citation>
    <scope>NUCLEOTIDE SEQUENCE [LARGE SCALE GENOMIC DNA]</scope>
    <source>
        <strain evidence="14">DSM 9799 / CCM 4581 / KCTC 23876 / PAT</strain>
    </source>
</reference>
<keyword evidence="10" id="KW-0998">Cell outer membrane</keyword>
<dbReference type="Pfam" id="PF13609">
    <property type="entry name" value="Porin_4"/>
    <property type="match status" value="1"/>
</dbReference>
<dbReference type="AlphaFoldDB" id="E1SS53"/>
<organism evidence="13 14">
    <name type="scientific">Ferrimonas balearica (strain DSM 9799 / CCM 4581 / KCTC 23876 / PAT)</name>
    <dbReference type="NCBI Taxonomy" id="550540"/>
    <lineage>
        <taxon>Bacteria</taxon>
        <taxon>Pseudomonadati</taxon>
        <taxon>Pseudomonadota</taxon>
        <taxon>Gammaproteobacteria</taxon>
        <taxon>Alteromonadales</taxon>
        <taxon>Ferrimonadaceae</taxon>
        <taxon>Ferrimonas</taxon>
    </lineage>
</organism>
<dbReference type="SUPFAM" id="SSF56935">
    <property type="entry name" value="Porins"/>
    <property type="match status" value="1"/>
</dbReference>
<comment type="subcellular location">
    <subcellularLocation>
        <location evidence="1">Cell outer membrane</location>
        <topology evidence="1">Multi-pass membrane protein</topology>
    </subcellularLocation>
</comment>
<dbReference type="GO" id="GO:0009279">
    <property type="term" value="C:cell outer membrane"/>
    <property type="evidence" value="ECO:0007669"/>
    <property type="project" value="UniProtKB-SubCell"/>
</dbReference>
<dbReference type="InterPro" id="IPR033900">
    <property type="entry name" value="Gram_neg_porin_domain"/>
</dbReference>
<dbReference type="GO" id="GO:0034220">
    <property type="term" value="P:monoatomic ion transmembrane transport"/>
    <property type="evidence" value="ECO:0007669"/>
    <property type="project" value="InterPro"/>
</dbReference>
<dbReference type="InterPro" id="IPR023614">
    <property type="entry name" value="Porin_dom_sf"/>
</dbReference>
<gene>
    <name evidence="13" type="ordered locus">Fbal_1805</name>
</gene>
<evidence type="ECO:0000256" key="2">
    <source>
        <dbReference type="ARBA" id="ARBA00011233"/>
    </source>
</evidence>
<keyword evidence="14" id="KW-1185">Reference proteome</keyword>
<sequence>MNKFALSTLAVALSATSLMAQAEAPQFYGALRASVTHADTGFASNPGGGEGTQLENDFSMIGVRGSHAVSDTLNVVYQAEVQVNGMDQDNGKDPFSSRNTYLGLDSSQLGRLIFGRHDQAFMLAEGKVDQFNLTNTDMNRLLAGNNRHGDQVMYFSPNMAGFQFIGSYLLEDDYYASGKAPEGVDPYSVTVSYGDKMMKKQPFFFAVAYNGGIGGDEAVRATGQYKLGDFKIGAVYQNTQDKEFDNLDGNGFIVDLAYGLTEKLSLKARYGQDDSGNGGYIGKVMGSLDGLDKTTVDSTKVTNYAVGADYALSKQTKLFAHYSVFDAEVKTAAATLYDDTDNLFTVGMHYKF</sequence>
<evidence type="ECO:0000256" key="1">
    <source>
        <dbReference type="ARBA" id="ARBA00004571"/>
    </source>
</evidence>
<evidence type="ECO:0000313" key="13">
    <source>
        <dbReference type="EMBL" id="ADN76008.1"/>
    </source>
</evidence>
<dbReference type="STRING" id="550540.Fbal_1805"/>
<name>E1SS53_FERBD</name>
<protein>
    <submittedName>
        <fullName evidence="13">Porin Gram-negative type</fullName>
    </submittedName>
</protein>
<evidence type="ECO:0000259" key="12">
    <source>
        <dbReference type="Pfam" id="PF13609"/>
    </source>
</evidence>
<evidence type="ECO:0000256" key="7">
    <source>
        <dbReference type="ARBA" id="ARBA00023065"/>
    </source>
</evidence>
<keyword evidence="6 11" id="KW-0732">Signal</keyword>
<feature type="signal peptide" evidence="11">
    <location>
        <begin position="1"/>
        <end position="22"/>
    </location>
</feature>
<dbReference type="KEGG" id="fbl:Fbal_1805"/>
<evidence type="ECO:0000256" key="11">
    <source>
        <dbReference type="SAM" id="SignalP"/>
    </source>
</evidence>
<keyword evidence="7" id="KW-0406">Ion transport</keyword>
<feature type="chain" id="PRO_5003151386" evidence="11">
    <location>
        <begin position="23"/>
        <end position="352"/>
    </location>
</feature>
<dbReference type="Proteomes" id="UP000006683">
    <property type="component" value="Chromosome"/>
</dbReference>
<evidence type="ECO:0000256" key="5">
    <source>
        <dbReference type="ARBA" id="ARBA00022692"/>
    </source>
</evidence>
<dbReference type="EMBL" id="CP002209">
    <property type="protein sequence ID" value="ADN76008.1"/>
    <property type="molecule type" value="Genomic_DNA"/>
</dbReference>
<dbReference type="InterPro" id="IPR050298">
    <property type="entry name" value="Gram-neg_bact_OMP"/>
</dbReference>
<comment type="subunit">
    <text evidence="2">Homotrimer.</text>
</comment>
<evidence type="ECO:0000256" key="6">
    <source>
        <dbReference type="ARBA" id="ARBA00022729"/>
    </source>
</evidence>
<dbReference type="GO" id="GO:0046930">
    <property type="term" value="C:pore complex"/>
    <property type="evidence" value="ECO:0007669"/>
    <property type="project" value="UniProtKB-KW"/>
</dbReference>
<dbReference type="HOGENOM" id="CLU_038238_3_0_6"/>
<evidence type="ECO:0000256" key="9">
    <source>
        <dbReference type="ARBA" id="ARBA00023136"/>
    </source>
</evidence>
<keyword evidence="3" id="KW-0813">Transport</keyword>
<dbReference type="CDD" id="cd00342">
    <property type="entry name" value="gram_neg_porins"/>
    <property type="match status" value="1"/>
</dbReference>
<evidence type="ECO:0000313" key="14">
    <source>
        <dbReference type="Proteomes" id="UP000006683"/>
    </source>
</evidence>
<feature type="domain" description="Porin" evidence="12">
    <location>
        <begin position="11"/>
        <end position="326"/>
    </location>
</feature>
<dbReference type="PANTHER" id="PTHR34501">
    <property type="entry name" value="PROTEIN YDDL-RELATED"/>
    <property type="match status" value="1"/>
</dbReference>
<evidence type="ECO:0000256" key="8">
    <source>
        <dbReference type="ARBA" id="ARBA00023114"/>
    </source>
</evidence>